<gene>
    <name evidence="3" type="ordered locus">ANT_23580</name>
</gene>
<dbReference type="InParanoid" id="E8MYP8"/>
<dbReference type="Pfam" id="PF04167">
    <property type="entry name" value="DUF402"/>
    <property type="match status" value="1"/>
</dbReference>
<feature type="domain" description="DUF402" evidence="2">
    <location>
        <begin position="18"/>
        <end position="145"/>
    </location>
</feature>
<dbReference type="InterPro" id="IPR007295">
    <property type="entry name" value="DUF402"/>
</dbReference>
<dbReference type="STRING" id="926569.ANT_23580"/>
<organism evidence="3 4">
    <name type="scientific">Anaerolinea thermophila (strain DSM 14523 / JCM 11388 / NBRC 100420 / UNI-1)</name>
    <dbReference type="NCBI Taxonomy" id="926569"/>
    <lineage>
        <taxon>Bacteria</taxon>
        <taxon>Bacillati</taxon>
        <taxon>Chloroflexota</taxon>
        <taxon>Anaerolineae</taxon>
        <taxon>Anaerolineales</taxon>
        <taxon>Anaerolineaceae</taxon>
        <taxon>Anaerolinea</taxon>
    </lineage>
</organism>
<dbReference type="PANTHER" id="PTHR39159">
    <property type="match status" value="1"/>
</dbReference>
<dbReference type="InterPro" id="IPR035930">
    <property type="entry name" value="FomD-like_sf"/>
</dbReference>
<dbReference type="RefSeq" id="WP_013560750.1">
    <property type="nucleotide sequence ID" value="NC_014960.1"/>
</dbReference>
<dbReference type="EMBL" id="AP012029">
    <property type="protein sequence ID" value="BAJ64384.1"/>
    <property type="molecule type" value="Genomic_DNA"/>
</dbReference>
<name>E8MYP8_ANATU</name>
<dbReference type="Proteomes" id="UP000008922">
    <property type="component" value="Chromosome"/>
</dbReference>
<accession>E8MYP8</accession>
<dbReference type="eggNOG" id="COG3557">
    <property type="taxonomic scope" value="Bacteria"/>
</dbReference>
<dbReference type="InterPro" id="IPR050212">
    <property type="entry name" value="Ntdp-like"/>
</dbReference>
<evidence type="ECO:0000313" key="4">
    <source>
        <dbReference type="Proteomes" id="UP000008922"/>
    </source>
</evidence>
<evidence type="ECO:0000259" key="2">
    <source>
        <dbReference type="Pfam" id="PF04167"/>
    </source>
</evidence>
<dbReference type="OrthoDB" id="4327917at2"/>
<proteinExistence type="predicted"/>
<protein>
    <recommendedName>
        <fullName evidence="2">DUF402 domain-containing protein</fullName>
    </recommendedName>
</protein>
<dbReference type="KEGG" id="atm:ANT_23580"/>
<dbReference type="HOGENOM" id="CLU_1650850_0_0_0"/>
<dbReference type="GO" id="GO:0016787">
    <property type="term" value="F:hydrolase activity"/>
    <property type="evidence" value="ECO:0007669"/>
    <property type="project" value="UniProtKB-KW"/>
</dbReference>
<evidence type="ECO:0000313" key="3">
    <source>
        <dbReference type="EMBL" id="BAJ64384.1"/>
    </source>
</evidence>
<sequence>MRQVIVRKLEPSGMEKWRYPAVVLEETEDAILVEAYFDRPVWRLKDILLNPGDRFVEIYFRYRWYNIFQIHDGKSEAIKGWYCNVCLPPEIVDGEIRYVDLALDLLVYPNGRQQVLDEDEFAELNLSEEVKKQASQALEDLKQLVDPRRGFRIEKQSRGNPSAL</sequence>
<dbReference type="Gene3D" id="2.40.380.10">
    <property type="entry name" value="FomD-like"/>
    <property type="match status" value="1"/>
</dbReference>
<reference evidence="3 4" key="1">
    <citation type="submission" date="2010-12" db="EMBL/GenBank/DDBJ databases">
        <title>Whole genome sequence of Anaerolinea thermophila UNI-1.</title>
        <authorList>
            <person name="Narita-Yamada S."/>
            <person name="Kishi E."/>
            <person name="Watanabe Y."/>
            <person name="Takasaki K."/>
            <person name="Ankai A."/>
            <person name="Oguchi A."/>
            <person name="Fukui S."/>
            <person name="Takahashi M."/>
            <person name="Yashiro I."/>
            <person name="Hosoyama A."/>
            <person name="Sekiguchi Y."/>
            <person name="Hanada S."/>
            <person name="Fujita N."/>
        </authorList>
    </citation>
    <scope>NUCLEOTIDE SEQUENCE [LARGE SCALE GENOMIC DNA]</scope>
    <source>
        <strain evidence="4">DSM 14523 / JCM 11388 / NBRC 100420 / UNI-1</strain>
    </source>
</reference>
<evidence type="ECO:0000256" key="1">
    <source>
        <dbReference type="ARBA" id="ARBA00022801"/>
    </source>
</evidence>
<dbReference type="SUPFAM" id="SSF159234">
    <property type="entry name" value="FomD-like"/>
    <property type="match status" value="1"/>
</dbReference>
<dbReference type="PANTHER" id="PTHR39159:SF1">
    <property type="entry name" value="UPF0374 PROTEIN YGAC"/>
    <property type="match status" value="1"/>
</dbReference>
<dbReference type="AlphaFoldDB" id="E8MYP8"/>
<keyword evidence="4" id="KW-1185">Reference proteome</keyword>
<keyword evidence="1" id="KW-0378">Hydrolase</keyword>